<dbReference type="SUPFAM" id="SSF53613">
    <property type="entry name" value="Ribokinase-like"/>
    <property type="match status" value="1"/>
</dbReference>
<feature type="domain" description="Carbohydrate kinase PfkB" evidence="1">
    <location>
        <begin position="185"/>
        <end position="316"/>
    </location>
</feature>
<dbReference type="GeneID" id="92069947"/>
<reference evidence="2 3" key="1">
    <citation type="submission" date="2023-01" db="EMBL/GenBank/DDBJ databases">
        <title>Analysis of 21 Apiospora genomes using comparative genomics revels a genus with tremendous synthesis potential of carbohydrate active enzymes and secondary metabolites.</title>
        <authorList>
            <person name="Sorensen T."/>
        </authorList>
    </citation>
    <scope>NUCLEOTIDE SEQUENCE [LARGE SCALE GENOMIC DNA]</scope>
    <source>
        <strain evidence="2 3">CBS 24483</strain>
    </source>
</reference>
<dbReference type="PANTHER" id="PTHR47098">
    <property type="entry name" value="PROTEIN MAK32"/>
    <property type="match status" value="1"/>
</dbReference>
<dbReference type="Proteomes" id="UP001391051">
    <property type="component" value="Unassembled WGS sequence"/>
</dbReference>
<dbReference type="RefSeq" id="XP_066705778.1">
    <property type="nucleotide sequence ID" value="XM_066836885.1"/>
</dbReference>
<dbReference type="Gene3D" id="3.40.1190.20">
    <property type="match status" value="1"/>
</dbReference>
<gene>
    <name evidence="2" type="ORF">PG986_000663</name>
</gene>
<sequence length="396" mass="42937">MIVLDELHLPDGQILRDGIGGSGAWSMLGARIAMGRRDAQKVGSFIVAGHDFPESATQVVRRFGVTLEMTVDPTRESTRGKLVYHDNAFNSNSSRAIYVTSFFFANYSTHHADKTFVYLTVPLQPTPAQLPRNLLAARAFHMLLPPEAVMAQVPELLSRRQAAGIREPPFIVWEPLPWKCTPESLEAHKEASKLVSVFSPNHLELLGLFGNAKPNSTDTTNDGGAKSQQAVIKKCGTELFEGVADGAWQGMLVVRCAEMGCFAKSAAGGGLSNMFRPYHIDQKAVVDATGAGNTFLGALAVSLVAAAQKKDSSEQATQHQEVMAAARVMGDASQIAETIVRASVVASFAIEQIGFPNRTMAWGVECWNGESFSTRYERKADDGRPLRRLSQSLDLA</sequence>
<evidence type="ECO:0000259" key="1">
    <source>
        <dbReference type="Pfam" id="PF00294"/>
    </source>
</evidence>
<proteinExistence type="predicted"/>
<keyword evidence="3" id="KW-1185">Reference proteome</keyword>
<dbReference type="InterPro" id="IPR011611">
    <property type="entry name" value="PfkB_dom"/>
</dbReference>
<comment type="caution">
    <text evidence="2">The sequence shown here is derived from an EMBL/GenBank/DDBJ whole genome shotgun (WGS) entry which is preliminary data.</text>
</comment>
<keyword evidence="2" id="KW-0808">Transferase</keyword>
<evidence type="ECO:0000313" key="2">
    <source>
        <dbReference type="EMBL" id="KAK7966386.1"/>
    </source>
</evidence>
<dbReference type="InterPro" id="IPR029056">
    <property type="entry name" value="Ribokinase-like"/>
</dbReference>
<dbReference type="GO" id="GO:0016301">
    <property type="term" value="F:kinase activity"/>
    <property type="evidence" value="ECO:0007669"/>
    <property type="project" value="UniProtKB-KW"/>
</dbReference>
<keyword evidence="2" id="KW-0418">Kinase</keyword>
<dbReference type="EMBL" id="JAQQWE010000001">
    <property type="protein sequence ID" value="KAK7966386.1"/>
    <property type="molecule type" value="Genomic_DNA"/>
</dbReference>
<dbReference type="PANTHER" id="PTHR47098:SF1">
    <property type="entry name" value="PFKB FAMILY CARBOHYDRATE KINASE SUPERFAMILY (AFU_ORTHOLOGUE AFUA_4G09500)"/>
    <property type="match status" value="1"/>
</dbReference>
<dbReference type="Pfam" id="PF00294">
    <property type="entry name" value="PfkB"/>
    <property type="match status" value="1"/>
</dbReference>
<name>A0ABR1QUM0_9PEZI</name>
<accession>A0ABR1QUM0</accession>
<protein>
    <submittedName>
        <fullName evidence="2">PfkB family kinase</fullName>
    </submittedName>
</protein>
<evidence type="ECO:0000313" key="3">
    <source>
        <dbReference type="Proteomes" id="UP001391051"/>
    </source>
</evidence>
<organism evidence="2 3">
    <name type="scientific">Apiospora aurea</name>
    <dbReference type="NCBI Taxonomy" id="335848"/>
    <lineage>
        <taxon>Eukaryota</taxon>
        <taxon>Fungi</taxon>
        <taxon>Dikarya</taxon>
        <taxon>Ascomycota</taxon>
        <taxon>Pezizomycotina</taxon>
        <taxon>Sordariomycetes</taxon>
        <taxon>Xylariomycetidae</taxon>
        <taxon>Amphisphaeriales</taxon>
        <taxon>Apiosporaceae</taxon>
        <taxon>Apiospora</taxon>
    </lineage>
</organism>